<dbReference type="Gene3D" id="2.60.40.10">
    <property type="entry name" value="Immunoglobulins"/>
    <property type="match status" value="1"/>
</dbReference>
<dbReference type="Pfam" id="PF12371">
    <property type="entry name" value="TMEM131_like_N"/>
    <property type="match status" value="1"/>
</dbReference>
<dbReference type="Ensembl" id="ENSTGUT00000020644.1">
    <property type="protein sequence ID" value="ENSTGUP00000037988.1"/>
    <property type="gene ID" value="ENSTGUG00000010237.2"/>
</dbReference>
<evidence type="ECO:0000313" key="14">
    <source>
        <dbReference type="Ensembl" id="ENSTGUP00000037988.1"/>
    </source>
</evidence>
<dbReference type="Proteomes" id="UP000007754">
    <property type="component" value="Chromosome 1"/>
</dbReference>
<reference evidence="14 15" key="1">
    <citation type="journal article" date="2010" name="Nature">
        <title>The genome of a songbird.</title>
        <authorList>
            <person name="Warren W.C."/>
            <person name="Clayton D.F."/>
            <person name="Ellegren H."/>
            <person name="Arnold A.P."/>
            <person name="Hillier L.W."/>
            <person name="Kunstner A."/>
            <person name="Searle S."/>
            <person name="White S."/>
            <person name="Vilella A.J."/>
            <person name="Fairley S."/>
            <person name="Heger A."/>
            <person name="Kong L."/>
            <person name="Ponting C.P."/>
            <person name="Jarvis E.D."/>
            <person name="Mello C.V."/>
            <person name="Minx P."/>
            <person name="Lovell P."/>
            <person name="Velho T.A."/>
            <person name="Ferris M."/>
            <person name="Balakrishnan C.N."/>
            <person name="Sinha S."/>
            <person name="Blatti C."/>
            <person name="London S.E."/>
            <person name="Li Y."/>
            <person name="Lin Y.C."/>
            <person name="George J."/>
            <person name="Sweedler J."/>
            <person name="Southey B."/>
            <person name="Gunaratne P."/>
            <person name="Watson M."/>
            <person name="Nam K."/>
            <person name="Backstrom N."/>
            <person name="Smeds L."/>
            <person name="Nabholz B."/>
            <person name="Itoh Y."/>
            <person name="Whitney O."/>
            <person name="Pfenning A.R."/>
            <person name="Howard J."/>
            <person name="Volker M."/>
            <person name="Skinner B.M."/>
            <person name="Griffin D.K."/>
            <person name="Ye L."/>
            <person name="McLaren W.M."/>
            <person name="Flicek P."/>
            <person name="Quesada V."/>
            <person name="Velasco G."/>
            <person name="Lopez-Otin C."/>
            <person name="Puente X.S."/>
            <person name="Olender T."/>
            <person name="Lancet D."/>
            <person name="Smit A.F."/>
            <person name="Hubley R."/>
            <person name="Konkel M.K."/>
            <person name="Walker J.A."/>
            <person name="Batzer M.A."/>
            <person name="Gu W."/>
            <person name="Pollock D.D."/>
            <person name="Chen L."/>
            <person name="Cheng Z."/>
            <person name="Eichler E.E."/>
            <person name="Stapley J."/>
            <person name="Slate J."/>
            <person name="Ekblom R."/>
            <person name="Birkhead T."/>
            <person name="Burke T."/>
            <person name="Burt D."/>
            <person name="Scharff C."/>
            <person name="Adam I."/>
            <person name="Richard H."/>
            <person name="Sultan M."/>
            <person name="Soldatov A."/>
            <person name="Lehrach H."/>
            <person name="Edwards S.V."/>
            <person name="Yang S.P."/>
            <person name="Li X."/>
            <person name="Graves T."/>
            <person name="Fulton L."/>
            <person name="Nelson J."/>
            <person name="Chinwalla A."/>
            <person name="Hou S."/>
            <person name="Mardis E.R."/>
            <person name="Wilson R.K."/>
        </authorList>
    </citation>
    <scope>NUCLEOTIDE SEQUENCE [LARGE SCALE GENOMIC DNA]</scope>
</reference>
<evidence type="ECO:0000256" key="4">
    <source>
        <dbReference type="ARBA" id="ARBA00022729"/>
    </source>
</evidence>
<comment type="subcellular location">
    <subcellularLocation>
        <location evidence="1">Membrane</location>
        <topology evidence="1">Single-pass type I membrane protein</topology>
    </subcellularLocation>
</comment>
<feature type="region of interest" description="Disordered" evidence="7">
    <location>
        <begin position="1379"/>
        <end position="1478"/>
    </location>
</feature>
<keyword evidence="4" id="KW-0732">Signal</keyword>
<feature type="compositionally biased region" description="Polar residues" evidence="7">
    <location>
        <begin position="1095"/>
        <end position="1106"/>
    </location>
</feature>
<feature type="compositionally biased region" description="Polar residues" evidence="7">
    <location>
        <begin position="1669"/>
        <end position="1680"/>
    </location>
</feature>
<dbReference type="InterPro" id="IPR055437">
    <property type="entry name" value="TMEM131L_Ig_5"/>
</dbReference>
<dbReference type="GeneTree" id="ENSGT00530000063614"/>
<feature type="compositionally biased region" description="Polar residues" evidence="7">
    <location>
        <begin position="1411"/>
        <end position="1431"/>
    </location>
</feature>
<accession>A0A674HUC8</accession>
<dbReference type="InterPro" id="IPR022113">
    <property type="entry name" value="TMEM131L_N"/>
</dbReference>
<reference evidence="14" key="2">
    <citation type="submission" date="2025-08" db="UniProtKB">
        <authorList>
            <consortium name="Ensembl"/>
        </authorList>
    </citation>
    <scope>IDENTIFICATION</scope>
</reference>
<feature type="compositionally biased region" description="Polar residues" evidence="7">
    <location>
        <begin position="1331"/>
        <end position="1342"/>
    </location>
</feature>
<evidence type="ECO:0000259" key="10">
    <source>
        <dbReference type="Pfam" id="PF19532"/>
    </source>
</evidence>
<feature type="compositionally biased region" description="Polar residues" evidence="7">
    <location>
        <begin position="1030"/>
        <end position="1059"/>
    </location>
</feature>
<dbReference type="Pfam" id="PF24498">
    <property type="entry name" value="Ig_TMEM131L_3"/>
    <property type="match status" value="1"/>
</dbReference>
<dbReference type="InterPro" id="IPR013783">
    <property type="entry name" value="Ig-like_fold"/>
</dbReference>
<feature type="domain" description="TMEM131L third Ig-like" evidence="11">
    <location>
        <begin position="223"/>
        <end position="322"/>
    </location>
</feature>
<organism evidence="14 15">
    <name type="scientific">Taeniopygia guttata</name>
    <name type="common">Zebra finch</name>
    <name type="synonym">Poephila guttata</name>
    <dbReference type="NCBI Taxonomy" id="59729"/>
    <lineage>
        <taxon>Eukaryota</taxon>
        <taxon>Metazoa</taxon>
        <taxon>Chordata</taxon>
        <taxon>Craniata</taxon>
        <taxon>Vertebrata</taxon>
        <taxon>Euteleostomi</taxon>
        <taxon>Archelosauria</taxon>
        <taxon>Archosauria</taxon>
        <taxon>Dinosauria</taxon>
        <taxon>Saurischia</taxon>
        <taxon>Theropoda</taxon>
        <taxon>Coelurosauria</taxon>
        <taxon>Aves</taxon>
        <taxon>Neognathae</taxon>
        <taxon>Neoaves</taxon>
        <taxon>Telluraves</taxon>
        <taxon>Australaves</taxon>
        <taxon>Passeriformes</taxon>
        <taxon>Passeroidea</taxon>
        <taxon>Estrildidae</taxon>
        <taxon>Estrildinae</taxon>
        <taxon>Taeniopygia</taxon>
    </lineage>
</organism>
<gene>
    <name evidence="14" type="primary">TMEM131</name>
</gene>
<feature type="transmembrane region" description="Helical" evidence="8">
    <location>
        <begin position="905"/>
        <end position="930"/>
    </location>
</feature>
<keyword evidence="3 8" id="KW-0812">Transmembrane</keyword>
<evidence type="ECO:0000259" key="11">
    <source>
        <dbReference type="Pfam" id="PF24498"/>
    </source>
</evidence>
<dbReference type="GO" id="GO:0016020">
    <property type="term" value="C:membrane"/>
    <property type="evidence" value="ECO:0007669"/>
    <property type="project" value="UniProtKB-SubCell"/>
</dbReference>
<feature type="compositionally biased region" description="Low complexity" evidence="7">
    <location>
        <begin position="1107"/>
        <end position="1116"/>
    </location>
</feature>
<reference evidence="14" key="3">
    <citation type="submission" date="2025-09" db="UniProtKB">
        <authorList>
            <consortium name="Ensembl"/>
        </authorList>
    </citation>
    <scope>IDENTIFICATION</scope>
</reference>
<feature type="domain" description="TMEM131L fourth Ig-like" evidence="12">
    <location>
        <begin position="624"/>
        <end position="759"/>
    </location>
</feature>
<feature type="compositionally biased region" description="Low complexity" evidence="7">
    <location>
        <begin position="1073"/>
        <end position="1088"/>
    </location>
</feature>
<dbReference type="Pfam" id="PF24499">
    <property type="entry name" value="Ig_TMEM131L_4"/>
    <property type="match status" value="1"/>
</dbReference>
<evidence type="ECO:0000256" key="6">
    <source>
        <dbReference type="ARBA" id="ARBA00023136"/>
    </source>
</evidence>
<comment type="similarity">
    <text evidence="2">Belongs to the TMEM131 family.</text>
</comment>
<keyword evidence="5 8" id="KW-1133">Transmembrane helix</keyword>
<feature type="compositionally biased region" description="Basic and acidic residues" evidence="7">
    <location>
        <begin position="1139"/>
        <end position="1148"/>
    </location>
</feature>
<feature type="compositionally biased region" description="Basic and acidic residues" evidence="7">
    <location>
        <begin position="1182"/>
        <end position="1203"/>
    </location>
</feature>
<feature type="compositionally biased region" description="Basic and acidic residues" evidence="7">
    <location>
        <begin position="1222"/>
        <end position="1242"/>
    </location>
</feature>
<dbReference type="Pfam" id="PF19532">
    <property type="entry name" value="Ig_TMEM131L_2nd"/>
    <property type="match status" value="1"/>
</dbReference>
<feature type="compositionally biased region" description="Low complexity" evidence="7">
    <location>
        <begin position="1209"/>
        <end position="1221"/>
    </location>
</feature>
<feature type="domain" description="TMEM131L fifth Ig-like" evidence="13">
    <location>
        <begin position="810"/>
        <end position="874"/>
    </location>
</feature>
<feature type="compositionally biased region" description="Basic residues" evidence="7">
    <location>
        <begin position="1166"/>
        <end position="1181"/>
    </location>
</feature>
<evidence type="ECO:0000256" key="7">
    <source>
        <dbReference type="SAM" id="MobiDB-lite"/>
    </source>
</evidence>
<proteinExistence type="inferred from homology"/>
<dbReference type="InterPro" id="IPR055435">
    <property type="entry name" value="Ig_TMEM131L_3"/>
</dbReference>
<feature type="region of interest" description="Disordered" evidence="7">
    <location>
        <begin position="1651"/>
        <end position="1680"/>
    </location>
</feature>
<evidence type="ECO:0000256" key="5">
    <source>
        <dbReference type="ARBA" id="ARBA00022989"/>
    </source>
</evidence>
<feature type="region of interest" description="Disordered" evidence="7">
    <location>
        <begin position="972"/>
        <end position="1363"/>
    </location>
</feature>
<dbReference type="InterPro" id="IPR045695">
    <property type="entry name" value="TMEM131-like_Ig_dom2"/>
</dbReference>
<protein>
    <submittedName>
        <fullName evidence="14">Transmembrane protein 131</fullName>
    </submittedName>
</protein>
<sequence length="1680" mass="184239">MLDFHEQPVGMPKMEKVYLHNPSSEETITLVSISATTSHFHASFFQNRKILPGGNTSFDVVFLEIPPYETKGVMRASFSSREADNHTAFIRIKTNASDNTEVIILPVEVEVTTEMLDFGTLRTQDLPKILNLHLLNSGTKDVPITSVRPTPQNEAITVYFKPVTLKASESKYTKVASISFDASKAKRASQTSGKITVKAKEKSYSKLEIPYQAEVLDGYLGFDHAATLFHIRDSAADSVERLIYLTNTFSFAVLIHDVVLPEEAKPMFKVQNFSKPVLIPPNESRYIFTLHFMPSTSSVHIDNNILLITNASKFHLPVRAYTGFLDYFVLSPKTEERFIDFGILSATEATSILFAVINSNPIELAIKSWHIIGDGLAVELLTTEKGNRTTIIANHHELQNATASDQSSVILASGYYAVFRVNLIAKELEGIHDGAVQITTDYEILTIPVKAVIAVGSLTCSPKHVFLPPSFPGKVVHQSLNIMNSFSQKVKIQHIRSLSEDVRFYYKRLRSNKEDLEPGKKSKIANIYFDPGLQCGDHCYVGLPFLSKSESKVQHSIAMQEDAWDADWDLHENLFKEWTEIKENSSHRLNAVFEVDTDLQKDVQLKITAEMSWPSILSSPRHLIFPLTNTNSSSEEEIFLENPADAPVYVQFLPVALYSNPSTFVDKLLERFNLSKPANFNQRTLEFQVFRNCVQPLLTAVGLTKSLARHSILSLILKPGERKSVKVKFTPVLNKTVSSLIVIRNNLTVVDAIMVQGQGTTESLKVAGKPPGPGSSLRFKITEALLKDCSEKIKYKEPNFTLRRTFKVENTGQLQINVKTMEISGYTCEGYGFKVVNCQEFALSANASKDIVILFTPDFTASRVIRELKFITAGGSEFVFILNASLPYHMLATCAEALPRPNWELALYIIISGIMSVLFLLVIGAAYLEAQGIWEPFRRRLSFEASNPPFDMGRPLDLRRIVGISSDGNLNTLGSDSNHSSSRGIYGAGSSSSRSSAGNHKQCNATAHIHSNRNAPDVENIKSKNNSSIPNRTSAQAASMQSVNRTGPFTLDSGATAQTHAAGKRAKGTRHNQQLMQQQAPALAEQPLQQPPASGPQQQEQQTESALPQLPLLSPPHGECASSRRHSSEDSDLTGLIETMEKDFDHPESPSPDVFTEQPPSPLAKNKGKGKIIQRKTKPQKKREEKDRRGKGKQQEDELKDSLADDDSSSTTTETSNPDTEPLLKEEPEKQKGKVTAEKPENEIVPVKQKTKKLLTSIKKEIPVDVKTSPLELSYTPPLENKQRKTFPSKISTPHLLSSNSKSRNLPKTRGPSSKLMENRPSVLAKFLPTGSAQELGNTSSSEGEKDSPPPEWDSVPLHKAGSSTDNLYKLSLQTLNADAFLKQRQPSPTPASPSPPPPPTSFAFGPRGGTYSSIVNSSCSNETKTKQPNGTKHKLAKAASLPGRNGNPTFAAVAAGYDKSPGGSGLPKVSPSKTDVSSNISISHTVVDSDGSDSSGLWSPISNPSSPDFTPLNSFSAFGHSFNLTGEVFSKLGLARSAYGQDVQRNWNEFSNVPSSIWDPSATDSVPSWPTSSSSPTHTTASILGNPSGLWSTTPFSSSIWSSNLNSGLPFTTPTNALSGIDLMGSENSAAAPPPPAAATVANPAEDMGQTYNPWRIWSPTIGRRSSDPWSNSHYPHEN</sequence>
<evidence type="ECO:0000313" key="15">
    <source>
        <dbReference type="Proteomes" id="UP000007754"/>
    </source>
</evidence>
<dbReference type="InterPro" id="IPR039877">
    <property type="entry name" value="TMEM131-like"/>
</dbReference>
<feature type="compositionally biased region" description="Polar residues" evidence="7">
    <location>
        <begin position="1289"/>
        <end position="1306"/>
    </location>
</feature>
<feature type="domain" description="Transmembrane protein 131-like N-terminal" evidence="9">
    <location>
        <begin position="1"/>
        <end position="63"/>
    </location>
</feature>
<evidence type="ECO:0000259" key="9">
    <source>
        <dbReference type="Pfam" id="PF12371"/>
    </source>
</evidence>
<keyword evidence="15" id="KW-1185">Reference proteome</keyword>
<evidence type="ECO:0000256" key="2">
    <source>
        <dbReference type="ARBA" id="ARBA00006682"/>
    </source>
</evidence>
<dbReference type="PANTHER" id="PTHR22050">
    <property type="entry name" value="RW1 PROTEIN HOMOLOG"/>
    <property type="match status" value="1"/>
</dbReference>
<evidence type="ECO:0000256" key="3">
    <source>
        <dbReference type="ARBA" id="ARBA00022692"/>
    </source>
</evidence>
<evidence type="ECO:0000256" key="8">
    <source>
        <dbReference type="SAM" id="Phobius"/>
    </source>
</evidence>
<feature type="compositionally biased region" description="Low complexity" evidence="7">
    <location>
        <begin position="980"/>
        <end position="998"/>
    </location>
</feature>
<keyword evidence="6 8" id="KW-0472">Membrane</keyword>
<dbReference type="InterPro" id="IPR055436">
    <property type="entry name" value="Ig_TMEM131L_4"/>
</dbReference>
<feature type="compositionally biased region" description="Pro residues" evidence="7">
    <location>
        <begin position="1388"/>
        <end position="1401"/>
    </location>
</feature>
<dbReference type="PANTHER" id="PTHR22050:SF1">
    <property type="entry name" value="TRANSMEMBRANE PROTEIN 131"/>
    <property type="match status" value="1"/>
</dbReference>
<name>A0A674HUC8_TAEGU</name>
<evidence type="ECO:0000256" key="1">
    <source>
        <dbReference type="ARBA" id="ARBA00004479"/>
    </source>
</evidence>
<evidence type="ECO:0000259" key="13">
    <source>
        <dbReference type="Pfam" id="PF24501"/>
    </source>
</evidence>
<dbReference type="Pfam" id="PF24501">
    <property type="entry name" value="Ig_TMEM131L_5"/>
    <property type="match status" value="1"/>
</dbReference>
<feature type="domain" description="Transmembrane protein 131-like second Ig-like" evidence="10">
    <location>
        <begin position="128"/>
        <end position="179"/>
    </location>
</feature>
<evidence type="ECO:0000259" key="12">
    <source>
        <dbReference type="Pfam" id="PF24499"/>
    </source>
</evidence>